<evidence type="ECO:0000256" key="3">
    <source>
        <dbReference type="SAM" id="Coils"/>
    </source>
</evidence>
<keyword evidence="6" id="KW-1185">Reference proteome</keyword>
<dbReference type="RefSeq" id="WP_139446850.1">
    <property type="nucleotide sequence ID" value="NZ_VDMB01000004.1"/>
</dbReference>
<dbReference type="PANTHER" id="PTHR44591:SF23">
    <property type="entry name" value="CHEY SUBFAMILY"/>
    <property type="match status" value="1"/>
</dbReference>
<dbReference type="SMART" id="SM00448">
    <property type="entry name" value="REC"/>
    <property type="match status" value="1"/>
</dbReference>
<dbReference type="Pfam" id="PF00072">
    <property type="entry name" value="Response_reg"/>
    <property type="match status" value="1"/>
</dbReference>
<feature type="domain" description="Response regulatory" evidence="4">
    <location>
        <begin position="4"/>
        <end position="120"/>
    </location>
</feature>
<dbReference type="PANTHER" id="PTHR44591">
    <property type="entry name" value="STRESS RESPONSE REGULATOR PROTEIN 1"/>
    <property type="match status" value="1"/>
</dbReference>
<proteinExistence type="predicted"/>
<dbReference type="GO" id="GO:0000160">
    <property type="term" value="P:phosphorelay signal transduction system"/>
    <property type="evidence" value="ECO:0007669"/>
    <property type="project" value="InterPro"/>
</dbReference>
<dbReference type="Pfam" id="PF14332">
    <property type="entry name" value="DUF4388"/>
    <property type="match status" value="1"/>
</dbReference>
<dbReference type="InterPro" id="IPR001789">
    <property type="entry name" value="Sig_transdc_resp-reg_receiver"/>
</dbReference>
<dbReference type="Proteomes" id="UP000321899">
    <property type="component" value="Unassembled WGS sequence"/>
</dbReference>
<evidence type="ECO:0000313" key="6">
    <source>
        <dbReference type="Proteomes" id="UP000321899"/>
    </source>
</evidence>
<comment type="caution">
    <text evidence="2">Lacks conserved residue(s) required for the propagation of feature annotation.</text>
</comment>
<reference evidence="5 6" key="1">
    <citation type="submission" date="2019-06" db="EMBL/GenBank/DDBJ databases">
        <title>Desulfobotulus mexicanus sp. nov., a novel sulfate-reducing bacterium isolated from the sediment of an alkaline crater lake in Mexico.</title>
        <authorList>
            <person name="Hirschler-Rea A."/>
        </authorList>
    </citation>
    <scope>NUCLEOTIDE SEQUENCE [LARGE SCALE GENOMIC DNA]</scope>
    <source>
        <strain evidence="5 6">PAR22N</strain>
    </source>
</reference>
<evidence type="ECO:0000256" key="1">
    <source>
        <dbReference type="ARBA" id="ARBA00022553"/>
    </source>
</evidence>
<comment type="caution">
    <text evidence="5">The sequence shown here is derived from an EMBL/GenBank/DDBJ whole genome shotgun (WGS) entry which is preliminary data.</text>
</comment>
<evidence type="ECO:0000313" key="5">
    <source>
        <dbReference type="EMBL" id="TYT75397.1"/>
    </source>
</evidence>
<dbReference type="CDD" id="cd00156">
    <property type="entry name" value="REC"/>
    <property type="match status" value="1"/>
</dbReference>
<evidence type="ECO:0000259" key="4">
    <source>
        <dbReference type="PROSITE" id="PS50110"/>
    </source>
</evidence>
<dbReference type="InterPro" id="IPR050595">
    <property type="entry name" value="Bact_response_regulator"/>
</dbReference>
<feature type="coiled-coil region" evidence="3">
    <location>
        <begin position="215"/>
        <end position="242"/>
    </location>
</feature>
<sequence>MHLHVLIADPDTEIAKRMAGWIENHGERFKCMIVGTGMEAIEILKNSAVNILITELILPDLDGFSLLDTIQAEFPEIPSIVISAHGKPKTREILLRKGAEDFLEKPLQSKDFLAAFENMFRRIQDGGSLNGASLDTFAQMIEMEQKTCTLRVMHPPSNGYGILFFKDGEIIHSRIPGEVAIDGISAAYKVLAWQPVSLMIENQCKAINQTIHSDLQAILMEAMRLKDEMDQEEDDLSIAIESALPELHSEEELISDYKEIDPLQNWLNYMEDQSPGIESVYKDASWRDLLLHAHFIGDIFEAGPLEACYVNMEEASESIILPDGKDTVIAVRPACKRELMIKLLVSNPPGNLI</sequence>
<organism evidence="5 6">
    <name type="scientific">Desulfobotulus mexicanus</name>
    <dbReference type="NCBI Taxonomy" id="2586642"/>
    <lineage>
        <taxon>Bacteria</taxon>
        <taxon>Pseudomonadati</taxon>
        <taxon>Thermodesulfobacteriota</taxon>
        <taxon>Desulfobacteria</taxon>
        <taxon>Desulfobacterales</taxon>
        <taxon>Desulfobacteraceae</taxon>
        <taxon>Desulfobotulus</taxon>
    </lineage>
</organism>
<dbReference type="InterPro" id="IPR025497">
    <property type="entry name" value="PatA-like_N"/>
</dbReference>
<name>A0A5Q4VGA6_9BACT</name>
<dbReference type="AlphaFoldDB" id="A0A5Q4VGA6"/>
<keyword evidence="3" id="KW-0175">Coiled coil</keyword>
<dbReference type="OrthoDB" id="5487947at2"/>
<protein>
    <submittedName>
        <fullName evidence="5">Response regulator</fullName>
    </submittedName>
</protein>
<dbReference type="PROSITE" id="PS50110">
    <property type="entry name" value="RESPONSE_REGULATORY"/>
    <property type="match status" value="1"/>
</dbReference>
<keyword evidence="1" id="KW-0597">Phosphoprotein</keyword>
<dbReference type="Gene3D" id="3.40.50.2300">
    <property type="match status" value="1"/>
</dbReference>
<dbReference type="EMBL" id="VDMB01000004">
    <property type="protein sequence ID" value="TYT75397.1"/>
    <property type="molecule type" value="Genomic_DNA"/>
</dbReference>
<dbReference type="SUPFAM" id="SSF52172">
    <property type="entry name" value="CheY-like"/>
    <property type="match status" value="1"/>
</dbReference>
<gene>
    <name evidence="5" type="ORF">FIM25_04755</name>
</gene>
<accession>A0A5Q4VGA6</accession>
<dbReference type="InterPro" id="IPR011006">
    <property type="entry name" value="CheY-like_superfamily"/>
</dbReference>
<evidence type="ECO:0000256" key="2">
    <source>
        <dbReference type="PROSITE-ProRule" id="PRU00169"/>
    </source>
</evidence>